<dbReference type="PROSITE" id="PS50126">
    <property type="entry name" value="S1"/>
    <property type="match status" value="1"/>
</dbReference>
<dbReference type="InterPro" id="IPR050180">
    <property type="entry name" value="RNR_Ribonuclease"/>
</dbReference>
<dbReference type="AlphaFoldDB" id="A0A9D1V309"/>
<reference evidence="9" key="1">
    <citation type="journal article" date="2021" name="PeerJ">
        <title>Extensive microbial diversity within the chicken gut microbiome revealed by metagenomics and culture.</title>
        <authorList>
            <person name="Gilroy R."/>
            <person name="Ravi A."/>
            <person name="Getino M."/>
            <person name="Pursley I."/>
            <person name="Horton D.L."/>
            <person name="Alikhan N.F."/>
            <person name="Baker D."/>
            <person name="Gharbi K."/>
            <person name="Hall N."/>
            <person name="Watson M."/>
            <person name="Adriaenssens E.M."/>
            <person name="Foster-Nyarko E."/>
            <person name="Jarju S."/>
            <person name="Secka A."/>
            <person name="Antonio M."/>
            <person name="Oren A."/>
            <person name="Chaudhuri R.R."/>
            <person name="La Ragione R."/>
            <person name="Hildebrand F."/>
            <person name="Pallen M.J."/>
        </authorList>
    </citation>
    <scope>NUCLEOTIDE SEQUENCE</scope>
    <source>
        <strain evidence="9">2239</strain>
    </source>
</reference>
<evidence type="ECO:0000313" key="10">
    <source>
        <dbReference type="Proteomes" id="UP000824193"/>
    </source>
</evidence>
<evidence type="ECO:0000256" key="1">
    <source>
        <dbReference type="ARBA" id="ARBA00001849"/>
    </source>
</evidence>
<evidence type="ECO:0000256" key="7">
    <source>
        <dbReference type="HAMAP-Rule" id="MF_01895"/>
    </source>
</evidence>
<dbReference type="CDD" id="cd04471">
    <property type="entry name" value="S1_RNase_R"/>
    <property type="match status" value="1"/>
</dbReference>
<dbReference type="PANTHER" id="PTHR23355">
    <property type="entry name" value="RIBONUCLEASE"/>
    <property type="match status" value="1"/>
</dbReference>
<keyword evidence="5 7" id="KW-0269">Exonuclease</keyword>
<dbReference type="InterPro" id="IPR004476">
    <property type="entry name" value="RNase_II/RNase_R"/>
</dbReference>
<dbReference type="InterPro" id="IPR011805">
    <property type="entry name" value="RNase_R"/>
</dbReference>
<reference evidence="9" key="2">
    <citation type="submission" date="2021-04" db="EMBL/GenBank/DDBJ databases">
        <authorList>
            <person name="Gilroy R."/>
        </authorList>
    </citation>
    <scope>NUCLEOTIDE SEQUENCE</scope>
    <source>
        <strain evidence="9">2239</strain>
    </source>
</reference>
<dbReference type="InterPro" id="IPR003029">
    <property type="entry name" value="S1_domain"/>
</dbReference>
<dbReference type="SUPFAM" id="SSF50249">
    <property type="entry name" value="Nucleic acid-binding proteins"/>
    <property type="match status" value="3"/>
</dbReference>
<dbReference type="GO" id="GO:0003723">
    <property type="term" value="F:RNA binding"/>
    <property type="evidence" value="ECO:0007669"/>
    <property type="project" value="UniProtKB-UniRule"/>
</dbReference>
<evidence type="ECO:0000256" key="5">
    <source>
        <dbReference type="ARBA" id="ARBA00022839"/>
    </source>
</evidence>
<dbReference type="EC" id="3.1.13.1" evidence="7"/>
<comment type="caution">
    <text evidence="9">The sequence shown here is derived from an EMBL/GenBank/DDBJ whole genome shotgun (WGS) entry which is preliminary data.</text>
</comment>
<sequence length="691" mass="74759">MSIRSKVLRELEKRPRRLGELKSMLGNDKKVQRAVEELAAGGRILCKNGAWFAAKSGLADSAVACKLVKLGENFAFAAQAGGPDIFIPGRGLNGALPGDEVLVKLFDKPKVPGSLEGEVLAVSKPRATFVGVVVAEGGKLFLAPDDCPFLRLQIKKSAAGGVRAGDKAAVELLERGGDYADHRAGVAMRFGSAEKARQCVRALLYAAGRTRQFPDKVKAEARAVTEPGPSDVKKRLDLRAEPIFTIDSAETKDIDDAISVTASADGWQLGVHIADVSHYVRSGSAMDKEAMQRGTSVYFADSVIPMLPRQLSNGVCSLNEGADRLAFSCIMQLDKTGAVQNFRFEKTVIRSRVKGVYSEINALLAGTADETLVEKYAPVAAQLPVMAQLYQRLDAARKARGAIDIETDEAKLLLDEEGRCIGLEKRQRGLSERMIEEFMLLANQCAAKLARSRQLPFVYRVHESPDAEKTERLKDLLHIAGLNADFKGEAPTVAELAAILDATRGQPLERAVHMGVLCSMAKACYQPAPKGHFGLALQDYSHFTSPIRRYPDLAIHRILSDFCAGVSERELETRYAAFAAAASEASSAAEVAAMQLERNADSCYKAEYMAAHLNETFSGRVSGVSRHGFFVELDNTAEGFVNADTLGGEPELVEGFSLRAGGRRWQLGDEVRVKAVGADVALGRVDFELAE</sequence>
<comment type="similarity">
    <text evidence="7">Belongs to the RNR ribonuclease family. RNase R subfamily.</text>
</comment>
<comment type="catalytic activity">
    <reaction evidence="1 7">
        <text>Exonucleolytic cleavage in the 3'- to 5'-direction to yield nucleoside 5'-phosphates.</text>
        <dbReference type="EC" id="3.1.13.1"/>
    </reaction>
</comment>
<proteinExistence type="inferred from homology"/>
<feature type="domain" description="S1 motif" evidence="8">
    <location>
        <begin position="614"/>
        <end position="690"/>
    </location>
</feature>
<dbReference type="InterPro" id="IPR022966">
    <property type="entry name" value="RNase_II/R_CS"/>
</dbReference>
<organism evidence="9 10">
    <name type="scientific">Candidatus Allofournierella pullicola</name>
    <dbReference type="NCBI Taxonomy" id="2838596"/>
    <lineage>
        <taxon>Bacteria</taxon>
        <taxon>Bacillati</taxon>
        <taxon>Bacillota</taxon>
        <taxon>Clostridia</taxon>
        <taxon>Eubacteriales</taxon>
        <taxon>Oscillospiraceae</taxon>
        <taxon>Allofournierella</taxon>
    </lineage>
</organism>
<name>A0A9D1V309_9FIRM</name>
<dbReference type="InterPro" id="IPR012340">
    <property type="entry name" value="NA-bd_OB-fold"/>
</dbReference>
<dbReference type="NCBIfam" id="TIGR00358">
    <property type="entry name" value="3_prime_RNase"/>
    <property type="match status" value="1"/>
</dbReference>
<evidence type="ECO:0000259" key="8">
    <source>
        <dbReference type="PROSITE" id="PS50126"/>
    </source>
</evidence>
<dbReference type="SMART" id="SM00955">
    <property type="entry name" value="RNB"/>
    <property type="match status" value="1"/>
</dbReference>
<keyword evidence="4 7" id="KW-0378">Hydrolase</keyword>
<dbReference type="GO" id="GO:0005829">
    <property type="term" value="C:cytosol"/>
    <property type="evidence" value="ECO:0007669"/>
    <property type="project" value="TreeGrafter"/>
</dbReference>
<dbReference type="Pfam" id="PF00575">
    <property type="entry name" value="S1"/>
    <property type="match status" value="1"/>
</dbReference>
<dbReference type="GO" id="GO:0006402">
    <property type="term" value="P:mRNA catabolic process"/>
    <property type="evidence" value="ECO:0007669"/>
    <property type="project" value="TreeGrafter"/>
</dbReference>
<evidence type="ECO:0000256" key="6">
    <source>
        <dbReference type="ARBA" id="ARBA00022884"/>
    </source>
</evidence>
<evidence type="ECO:0000256" key="4">
    <source>
        <dbReference type="ARBA" id="ARBA00022801"/>
    </source>
</evidence>
<dbReference type="GO" id="GO:0008859">
    <property type="term" value="F:exoribonuclease II activity"/>
    <property type="evidence" value="ECO:0007669"/>
    <property type="project" value="UniProtKB-UniRule"/>
</dbReference>
<comment type="function">
    <text evidence="7">3'-5' exoribonuclease that releases 5'-nucleoside monophosphates and is involved in maturation of structured RNAs.</text>
</comment>
<dbReference type="InterPro" id="IPR001900">
    <property type="entry name" value="RNase_II/R"/>
</dbReference>
<dbReference type="HAMAP" id="MF_01895">
    <property type="entry name" value="RNase_R"/>
    <property type="match status" value="1"/>
</dbReference>
<keyword evidence="6 7" id="KW-0694">RNA-binding</keyword>
<keyword evidence="3 7" id="KW-0540">Nuclease</keyword>
<dbReference type="Proteomes" id="UP000824193">
    <property type="component" value="Unassembled WGS sequence"/>
</dbReference>
<comment type="subcellular location">
    <subcellularLocation>
        <location evidence="7">Cytoplasm</location>
    </subcellularLocation>
</comment>
<dbReference type="PANTHER" id="PTHR23355:SF9">
    <property type="entry name" value="DIS3-LIKE EXONUCLEASE 2"/>
    <property type="match status" value="1"/>
</dbReference>
<accession>A0A9D1V309</accession>
<keyword evidence="2 7" id="KW-0963">Cytoplasm</keyword>
<dbReference type="Gene3D" id="2.40.50.140">
    <property type="entry name" value="Nucleic acid-binding proteins"/>
    <property type="match status" value="2"/>
</dbReference>
<evidence type="ECO:0000256" key="2">
    <source>
        <dbReference type="ARBA" id="ARBA00022490"/>
    </source>
</evidence>
<protein>
    <recommendedName>
        <fullName evidence="7">Ribonuclease R</fullName>
        <shortName evidence="7">RNase R</shortName>
        <ecNumber evidence="7">3.1.13.1</ecNumber>
    </recommendedName>
</protein>
<dbReference type="Pfam" id="PF00773">
    <property type="entry name" value="RNB"/>
    <property type="match status" value="1"/>
</dbReference>
<gene>
    <name evidence="7" type="primary">rnr</name>
    <name evidence="9" type="ORF">H9865_03475</name>
</gene>
<dbReference type="PROSITE" id="PS01175">
    <property type="entry name" value="RIBONUCLEASE_II"/>
    <property type="match status" value="1"/>
</dbReference>
<evidence type="ECO:0000256" key="3">
    <source>
        <dbReference type="ARBA" id="ARBA00022722"/>
    </source>
</evidence>
<evidence type="ECO:0000313" key="9">
    <source>
        <dbReference type="EMBL" id="HIX05160.1"/>
    </source>
</evidence>
<dbReference type="EMBL" id="DXFW01000009">
    <property type="protein sequence ID" value="HIX05160.1"/>
    <property type="molecule type" value="Genomic_DNA"/>
</dbReference>